<protein>
    <recommendedName>
        <fullName evidence="3">Coenzyme PQQ synthesis protein D (PqqD)</fullName>
    </recommendedName>
</protein>
<dbReference type="AlphaFoldDB" id="A0A919VK87"/>
<accession>A0A919VK87</accession>
<gene>
    <name evidence="1" type="ORF">CPJCM30710_00590</name>
</gene>
<evidence type="ECO:0000313" key="2">
    <source>
        <dbReference type="Proteomes" id="UP000679179"/>
    </source>
</evidence>
<dbReference type="NCBIfam" id="NF033536">
    <property type="entry name" value="lasso_PqqD_Bac"/>
    <property type="match status" value="1"/>
</dbReference>
<dbReference type="RefSeq" id="WP_212902156.1">
    <property type="nucleotide sequence ID" value="NZ_BOPZ01000001.1"/>
</dbReference>
<dbReference type="InterPro" id="IPR008792">
    <property type="entry name" value="PQQD"/>
</dbReference>
<dbReference type="Proteomes" id="UP000679179">
    <property type="component" value="Unassembled WGS sequence"/>
</dbReference>
<proteinExistence type="predicted"/>
<reference evidence="1" key="1">
    <citation type="submission" date="2021-03" db="EMBL/GenBank/DDBJ databases">
        <title>Taxonomic study of Clostridium polyendosporum from meadow-gley soil under rice.</title>
        <authorList>
            <person name="Kobayashi H."/>
            <person name="Tanizawa Y."/>
            <person name="Yagura M."/>
        </authorList>
    </citation>
    <scope>NUCLEOTIDE SEQUENCE</scope>
    <source>
        <strain evidence="1">JCM 30710</strain>
    </source>
</reference>
<sequence>MQEIINLNTTVGKIYDIDVTDLNGEKVMMNLESGQYFVLNDVGSRIWELIEAPITVNEVINKLLDEYDVDYKSCEEAVIAFLTRMNYAELIKIS</sequence>
<evidence type="ECO:0000313" key="1">
    <source>
        <dbReference type="EMBL" id="GIM27393.1"/>
    </source>
</evidence>
<evidence type="ECO:0008006" key="3">
    <source>
        <dbReference type="Google" id="ProtNLM"/>
    </source>
</evidence>
<name>A0A919VK87_9CLOT</name>
<dbReference type="EMBL" id="BOPZ01000001">
    <property type="protein sequence ID" value="GIM27393.1"/>
    <property type="molecule type" value="Genomic_DNA"/>
</dbReference>
<comment type="caution">
    <text evidence="1">The sequence shown here is derived from an EMBL/GenBank/DDBJ whole genome shotgun (WGS) entry which is preliminary data.</text>
</comment>
<dbReference type="Pfam" id="PF05402">
    <property type="entry name" value="PqqD"/>
    <property type="match status" value="1"/>
</dbReference>
<keyword evidence="2" id="KW-1185">Reference proteome</keyword>
<dbReference type="InterPro" id="IPR041881">
    <property type="entry name" value="PqqD_sf"/>
</dbReference>
<dbReference type="Gene3D" id="1.10.10.1150">
    <property type="entry name" value="Coenzyme PQQ synthesis protein D (PqqD)"/>
    <property type="match status" value="1"/>
</dbReference>
<organism evidence="1 2">
    <name type="scientific">Clostridium polyendosporum</name>
    <dbReference type="NCBI Taxonomy" id="69208"/>
    <lineage>
        <taxon>Bacteria</taxon>
        <taxon>Bacillati</taxon>
        <taxon>Bacillota</taxon>
        <taxon>Clostridia</taxon>
        <taxon>Eubacteriales</taxon>
        <taxon>Clostridiaceae</taxon>
        <taxon>Clostridium</taxon>
    </lineage>
</organism>